<evidence type="ECO:0000313" key="2">
    <source>
        <dbReference type="Proteomes" id="UP000030351"/>
    </source>
</evidence>
<keyword evidence="2" id="KW-1185">Reference proteome</keyword>
<dbReference type="STRING" id="371042.NG99_20960"/>
<dbReference type="Proteomes" id="UP000030351">
    <property type="component" value="Unassembled WGS sequence"/>
</dbReference>
<dbReference type="AlphaFoldDB" id="A0A0A3YT88"/>
<name>A0A0A3YT88_9GAMM</name>
<sequence length="134" mass="15502">MFGFFAYERNYSQCQVLAAPRGFPQDISEEALLFLVPEITQTESFCGYSQSEQPLPDDVGERIALSRSDTYGYSWLSATELTAFDYDQTFTDQNPETPQTISYREFLGKRYFLHLDALKALSVHDEVRVLFCFY</sequence>
<proteinExistence type="predicted"/>
<accession>A0A0A3YT88</accession>
<reference evidence="1 2" key="1">
    <citation type="submission" date="2014-10" db="EMBL/GenBank/DDBJ databases">
        <title>Genome sequence of Erwinia typographi M043b.</title>
        <authorList>
            <person name="Chan K.-G."/>
            <person name="Tan W.-S."/>
        </authorList>
    </citation>
    <scope>NUCLEOTIDE SEQUENCE [LARGE SCALE GENOMIC DNA]</scope>
    <source>
        <strain evidence="1 2">M043b</strain>
    </source>
</reference>
<comment type="caution">
    <text evidence="1">The sequence shown here is derived from an EMBL/GenBank/DDBJ whole genome shotgun (WGS) entry which is preliminary data.</text>
</comment>
<evidence type="ECO:0000313" key="1">
    <source>
        <dbReference type="EMBL" id="KGT88744.1"/>
    </source>
</evidence>
<organism evidence="1 2">
    <name type="scientific">Erwinia typographi</name>
    <dbReference type="NCBI Taxonomy" id="371042"/>
    <lineage>
        <taxon>Bacteria</taxon>
        <taxon>Pseudomonadati</taxon>
        <taxon>Pseudomonadota</taxon>
        <taxon>Gammaproteobacteria</taxon>
        <taxon>Enterobacterales</taxon>
        <taxon>Erwiniaceae</taxon>
        <taxon>Erwinia</taxon>
    </lineage>
</organism>
<protein>
    <submittedName>
        <fullName evidence="1">Uncharacterized protein</fullName>
    </submittedName>
</protein>
<gene>
    <name evidence="1" type="ORF">NG99_20960</name>
</gene>
<dbReference type="EMBL" id="JRUQ01000060">
    <property type="protein sequence ID" value="KGT88744.1"/>
    <property type="molecule type" value="Genomic_DNA"/>
</dbReference>